<sequence length="391" mass="43169">MPDGRPPLPGRPRRRRTATMVLSTVLMLAAGFGTAGPVNAETIPQGGPNPTAAVGQEEKDLRTECTAHPEANTRKGWVKSRFETCVHQPVYLKLMDKERRLRGELWFDLWILGFSYDGSRRVDYTSSIENIRTKAVAGENPATWKIEQNFSHTINASASGPNPQMAKPAVTTRSENIAQWTAKPFWQLNYTSPDTGKLEPANTQVVSGMVTLDMRVSSPTAVPWTDPVMAYSSVRFDYAGPTAGKHKGAVFTEARVELVMSLKDPAVDQSARHILDAQQLPERTFPSWAGKTVPGATEPLHRLIDKDKQKKNRENAIATCNDVWGDYSGTKLQCDEYPFASTKEGAAAPGNRFSARLIEGTDNETGGRRLNDMFTLNRVLDGDAFYVKITP</sequence>
<dbReference type="InterPro" id="IPR029476">
    <property type="entry name" value="DNase_NucA_NucB"/>
</dbReference>
<organism evidence="3 4">
    <name type="scientific">Streptomyces toxytricini</name>
    <name type="common">Actinomyces toxytricini</name>
    <dbReference type="NCBI Taxonomy" id="67369"/>
    <lineage>
        <taxon>Bacteria</taxon>
        <taxon>Bacillati</taxon>
        <taxon>Actinomycetota</taxon>
        <taxon>Actinomycetes</taxon>
        <taxon>Kitasatosporales</taxon>
        <taxon>Streptomycetaceae</taxon>
        <taxon>Streptomyces</taxon>
    </lineage>
</organism>
<protein>
    <submittedName>
        <fullName evidence="3">NucA/NucB deoxyribonuclease domain-containing protein</fullName>
    </submittedName>
</protein>
<dbReference type="Proteomes" id="UP001617351">
    <property type="component" value="Unassembled WGS sequence"/>
</dbReference>
<evidence type="ECO:0000259" key="2">
    <source>
        <dbReference type="Pfam" id="PF14040"/>
    </source>
</evidence>
<gene>
    <name evidence="3" type="ORF">ACIO7M_32905</name>
</gene>
<keyword evidence="4" id="KW-1185">Reference proteome</keyword>
<evidence type="ECO:0000256" key="1">
    <source>
        <dbReference type="SAM" id="SignalP"/>
    </source>
</evidence>
<feature type="signal peptide" evidence="1">
    <location>
        <begin position="1"/>
        <end position="40"/>
    </location>
</feature>
<evidence type="ECO:0000313" key="3">
    <source>
        <dbReference type="EMBL" id="MFJ2825873.1"/>
    </source>
</evidence>
<dbReference type="RefSeq" id="WP_402387763.1">
    <property type="nucleotide sequence ID" value="NZ_JBIUYY010000023.1"/>
</dbReference>
<keyword evidence="1" id="KW-0732">Signal</keyword>
<dbReference type="Pfam" id="PF14040">
    <property type="entry name" value="DNase_NucA_NucB"/>
    <property type="match status" value="1"/>
</dbReference>
<reference evidence="3 4" key="1">
    <citation type="submission" date="2024-10" db="EMBL/GenBank/DDBJ databases">
        <title>The Natural Products Discovery Center: Release of the First 8490 Sequenced Strains for Exploring Actinobacteria Biosynthetic Diversity.</title>
        <authorList>
            <person name="Kalkreuter E."/>
            <person name="Kautsar S.A."/>
            <person name="Yang D."/>
            <person name="Bader C.D."/>
            <person name="Teijaro C.N."/>
            <person name="Fluegel L."/>
            <person name="Davis C.M."/>
            <person name="Simpson J.R."/>
            <person name="Lauterbach L."/>
            <person name="Steele A.D."/>
            <person name="Gui C."/>
            <person name="Meng S."/>
            <person name="Li G."/>
            <person name="Viehrig K."/>
            <person name="Ye F."/>
            <person name="Su P."/>
            <person name="Kiefer A.F."/>
            <person name="Nichols A."/>
            <person name="Cepeda A.J."/>
            <person name="Yan W."/>
            <person name="Fan B."/>
            <person name="Jiang Y."/>
            <person name="Adhikari A."/>
            <person name="Zheng C.-J."/>
            <person name="Schuster L."/>
            <person name="Cowan T.M."/>
            <person name="Smanski M.J."/>
            <person name="Chevrette M.G."/>
            <person name="De Carvalho L.P.S."/>
            <person name="Shen B."/>
        </authorList>
    </citation>
    <scope>NUCLEOTIDE SEQUENCE [LARGE SCALE GENOMIC DNA]</scope>
    <source>
        <strain evidence="3 4">NPDC087220</strain>
    </source>
</reference>
<feature type="domain" description="Deoxyribonuclease NucA/NucB" evidence="2">
    <location>
        <begin position="306"/>
        <end position="387"/>
    </location>
</feature>
<feature type="chain" id="PRO_5047071089" evidence="1">
    <location>
        <begin position="41"/>
        <end position="391"/>
    </location>
</feature>
<proteinExistence type="predicted"/>
<dbReference type="EMBL" id="JBIUYY010000023">
    <property type="protein sequence ID" value="MFJ2825873.1"/>
    <property type="molecule type" value="Genomic_DNA"/>
</dbReference>
<evidence type="ECO:0000313" key="4">
    <source>
        <dbReference type="Proteomes" id="UP001617351"/>
    </source>
</evidence>
<accession>A0ABW8ERH1</accession>
<name>A0ABW8ERH1_STRT5</name>
<comment type="caution">
    <text evidence="3">The sequence shown here is derived from an EMBL/GenBank/DDBJ whole genome shotgun (WGS) entry which is preliminary data.</text>
</comment>